<evidence type="ECO:0000256" key="1">
    <source>
        <dbReference type="ARBA" id="ARBA00022837"/>
    </source>
</evidence>
<evidence type="ECO:0000313" key="7">
    <source>
        <dbReference type="EnsemblMetazoa" id="XP_038078143.1"/>
    </source>
</evidence>
<dbReference type="PROSITE" id="PS51635">
    <property type="entry name" value="PNPLA"/>
    <property type="match status" value="1"/>
</dbReference>
<dbReference type="EnsemblMetazoa" id="XM_038222215.1">
    <property type="protein sequence ID" value="XP_038078143.1"/>
    <property type="gene ID" value="LOC119745681"/>
</dbReference>
<feature type="active site" description="Proton acceptor" evidence="3">
    <location>
        <position position="240"/>
    </location>
</feature>
<sequence>MMIRSRVNSYSPHARQEDDGRLRVESTRSGKPTNREILTSEQKEELAGYKFDFENIAFEGGGNKGLAAVGAIRVLEELGYLGNIKRFAGASAGSMVAALASVGYDSHDIEKFLRGDITKVFLDARFGKLSFLPNMLRNYGWHPGKKIFHWFGLQLKKKTGKKDLTFKQLYTGDYKGGNKEAKTELCIIVTNLNNMDSTYCHVKTTPDLPIRKAVQMSGCIPGYICPVKEKLGTTKDYYVDGGLLCNYPIHCYDGWYLSFLATEEHKRRPLSGDPNSPEETEKSLWDPNKPFYPGNKKTVGILLYANDEREIMKDDLMKRFDDHIKLSEKPNFPNTRLANQQKGPMEEINKKRTERRTLMESFSKFRKVLGDSDIDHCRPISEQKFEEAMNKPNSEFTTEDKKQLFGDDYSDSKTLFKQLDIDRSGKLTAQELTAFGWKKGLKIMDYLRGYSRQEITGMGSYFRTILNSLLLNMKRVYIKDKEDVVQRTIGINTSYLDTLDFDMEEQDQIYMVQQGKLGCIAFLRELIAKEKMVRKT</sequence>
<feature type="domain" description="PNPLA" evidence="6">
    <location>
        <begin position="56"/>
        <end position="253"/>
    </location>
</feature>
<dbReference type="InterPro" id="IPR011992">
    <property type="entry name" value="EF-hand-dom_pair"/>
</dbReference>
<dbReference type="RefSeq" id="XP_038078143.1">
    <property type="nucleotide sequence ID" value="XM_038222215.1"/>
</dbReference>
<organism evidence="7 8">
    <name type="scientific">Patiria miniata</name>
    <name type="common">Bat star</name>
    <name type="synonym">Asterina miniata</name>
    <dbReference type="NCBI Taxonomy" id="46514"/>
    <lineage>
        <taxon>Eukaryota</taxon>
        <taxon>Metazoa</taxon>
        <taxon>Echinodermata</taxon>
        <taxon>Eleutherozoa</taxon>
        <taxon>Asterozoa</taxon>
        <taxon>Asteroidea</taxon>
        <taxon>Valvatacea</taxon>
        <taxon>Valvatida</taxon>
        <taxon>Asterinidae</taxon>
        <taxon>Patiria</taxon>
    </lineage>
</organism>
<dbReference type="OrthoDB" id="412240at2759"/>
<protein>
    <recommendedName>
        <fullName evidence="9">PNPLA domain-containing protein</fullName>
    </recommendedName>
</protein>
<dbReference type="SUPFAM" id="SSF47473">
    <property type="entry name" value="EF-hand"/>
    <property type="match status" value="1"/>
</dbReference>
<feature type="short sequence motif" description="GXSXG" evidence="3">
    <location>
        <begin position="89"/>
        <end position="93"/>
    </location>
</feature>
<dbReference type="GO" id="GO:0016787">
    <property type="term" value="F:hydrolase activity"/>
    <property type="evidence" value="ECO:0007669"/>
    <property type="project" value="UniProtKB-UniRule"/>
</dbReference>
<dbReference type="PANTHER" id="PTHR46394:SF1">
    <property type="entry name" value="PNPLA DOMAIN-CONTAINING PROTEIN"/>
    <property type="match status" value="1"/>
</dbReference>
<evidence type="ECO:0000313" key="8">
    <source>
        <dbReference type="Proteomes" id="UP000887568"/>
    </source>
</evidence>
<feature type="region of interest" description="Disordered" evidence="4">
    <location>
        <begin position="1"/>
        <end position="34"/>
    </location>
</feature>
<feature type="short sequence motif" description="DGA/G" evidence="3">
    <location>
        <begin position="240"/>
        <end position="242"/>
    </location>
</feature>
<feature type="active site" description="Nucleophile" evidence="3">
    <location>
        <position position="91"/>
    </location>
</feature>
<evidence type="ECO:0000256" key="3">
    <source>
        <dbReference type="PROSITE-ProRule" id="PRU01161"/>
    </source>
</evidence>
<evidence type="ECO:0000259" key="5">
    <source>
        <dbReference type="PROSITE" id="PS50222"/>
    </source>
</evidence>
<dbReference type="CDD" id="cd07207">
    <property type="entry name" value="Pat_ExoU_VipD_like"/>
    <property type="match status" value="1"/>
</dbReference>
<feature type="compositionally biased region" description="Polar residues" evidence="4">
    <location>
        <begin position="1"/>
        <end position="11"/>
    </location>
</feature>
<dbReference type="InterPro" id="IPR002048">
    <property type="entry name" value="EF_hand_dom"/>
</dbReference>
<dbReference type="InterPro" id="IPR002641">
    <property type="entry name" value="PNPLA_dom"/>
</dbReference>
<feature type="region of interest" description="Disordered" evidence="4">
    <location>
        <begin position="267"/>
        <end position="289"/>
    </location>
</feature>
<keyword evidence="3" id="KW-0442">Lipid degradation</keyword>
<evidence type="ECO:0000256" key="4">
    <source>
        <dbReference type="SAM" id="MobiDB-lite"/>
    </source>
</evidence>
<dbReference type="InterPro" id="IPR052580">
    <property type="entry name" value="Lipid_Hydrolase"/>
</dbReference>
<dbReference type="PROSITE" id="PS00018">
    <property type="entry name" value="EF_HAND_1"/>
    <property type="match status" value="1"/>
</dbReference>
<dbReference type="PANTHER" id="PTHR46394">
    <property type="entry name" value="ANNEXIN"/>
    <property type="match status" value="1"/>
</dbReference>
<dbReference type="AlphaFoldDB" id="A0A914BPD7"/>
<reference evidence="7" key="1">
    <citation type="submission" date="2022-11" db="UniProtKB">
        <authorList>
            <consortium name="EnsemblMetazoa"/>
        </authorList>
    </citation>
    <scope>IDENTIFICATION</scope>
</reference>
<dbReference type="Gene3D" id="3.40.1090.10">
    <property type="entry name" value="Cytosolic phospholipase A2 catalytic domain"/>
    <property type="match status" value="2"/>
</dbReference>
<keyword evidence="8" id="KW-1185">Reference proteome</keyword>
<dbReference type="InterPro" id="IPR016035">
    <property type="entry name" value="Acyl_Trfase/lysoPLipase"/>
</dbReference>
<feature type="short sequence motif" description="GXGXXG" evidence="3">
    <location>
        <begin position="60"/>
        <end position="65"/>
    </location>
</feature>
<name>A0A914BPD7_PATMI</name>
<dbReference type="GO" id="GO:0005509">
    <property type="term" value="F:calcium ion binding"/>
    <property type="evidence" value="ECO:0007669"/>
    <property type="project" value="InterPro"/>
</dbReference>
<feature type="compositionally biased region" description="Basic and acidic residues" evidence="4">
    <location>
        <begin position="14"/>
        <end position="28"/>
    </location>
</feature>
<dbReference type="Proteomes" id="UP000887568">
    <property type="component" value="Unplaced"/>
</dbReference>
<dbReference type="GO" id="GO:0016042">
    <property type="term" value="P:lipid catabolic process"/>
    <property type="evidence" value="ECO:0007669"/>
    <property type="project" value="UniProtKB-UniRule"/>
</dbReference>
<keyword evidence="2 3" id="KW-0443">Lipid metabolism</keyword>
<evidence type="ECO:0000256" key="2">
    <source>
        <dbReference type="ARBA" id="ARBA00023098"/>
    </source>
</evidence>
<proteinExistence type="predicted"/>
<dbReference type="Pfam" id="PF01734">
    <property type="entry name" value="Patatin"/>
    <property type="match status" value="1"/>
</dbReference>
<dbReference type="PROSITE" id="PS50222">
    <property type="entry name" value="EF_HAND_2"/>
    <property type="match status" value="1"/>
</dbReference>
<dbReference type="SUPFAM" id="SSF52151">
    <property type="entry name" value="FabD/lysophospholipase-like"/>
    <property type="match status" value="1"/>
</dbReference>
<keyword evidence="1" id="KW-0106">Calcium</keyword>
<keyword evidence="3" id="KW-0378">Hydrolase</keyword>
<accession>A0A914BPD7</accession>
<dbReference type="GeneID" id="119745681"/>
<evidence type="ECO:0000259" key="6">
    <source>
        <dbReference type="PROSITE" id="PS51635"/>
    </source>
</evidence>
<dbReference type="Gene3D" id="1.10.238.10">
    <property type="entry name" value="EF-hand"/>
    <property type="match status" value="1"/>
</dbReference>
<evidence type="ECO:0008006" key="9">
    <source>
        <dbReference type="Google" id="ProtNLM"/>
    </source>
</evidence>
<dbReference type="InterPro" id="IPR018247">
    <property type="entry name" value="EF_Hand_1_Ca_BS"/>
</dbReference>
<feature type="domain" description="EF-hand" evidence="5">
    <location>
        <begin position="407"/>
        <end position="442"/>
    </location>
</feature>